<keyword evidence="2" id="KW-1185">Reference proteome</keyword>
<dbReference type="EMBL" id="FM207411">
    <property type="protein sequence ID" value="CAR63301.1"/>
    <property type="molecule type" value="Genomic_DNA"/>
</dbReference>
<organism evidence="1 2">
    <name type="scientific">Synechococcus phage S-RSM4</name>
    <dbReference type="NCBI Taxonomy" id="555387"/>
    <lineage>
        <taxon>Viruses</taxon>
        <taxon>Duplodnaviria</taxon>
        <taxon>Heunggongvirae</taxon>
        <taxon>Uroviricota</taxon>
        <taxon>Caudoviricetes</taxon>
        <taxon>Pantevenvirales</taxon>
        <taxon>Kyanoviridae</taxon>
        <taxon>Gibbetvirus</taxon>
        <taxon>Gibbetvirus rsm4</taxon>
    </lineage>
</organism>
<evidence type="ECO:0000313" key="1">
    <source>
        <dbReference type="EMBL" id="CAR63301.1"/>
    </source>
</evidence>
<dbReference type="Proteomes" id="UP000001515">
    <property type="component" value="Segment"/>
</dbReference>
<reference evidence="1 2" key="1">
    <citation type="journal article" date="2009" name="Environ. Microbiol.">
        <title>Comparative genomics of marine cyanomyoviruses reveals the widespread occurrence of Synechococcus host genes localized to a hyperplastic region: implications for mechanisms of cyanophage evolution.</title>
        <authorList>
            <person name="Millard A.D."/>
            <person name="Zwirglmaier K."/>
            <person name="Downey M.J."/>
            <person name="Mann N.H."/>
            <person name="Scanlan D.J."/>
        </authorList>
    </citation>
    <scope>NUCLEOTIDE SEQUENCE</scope>
</reference>
<proteinExistence type="predicted"/>
<dbReference type="OrthoDB" id="27406at10239"/>
<evidence type="ECO:0000313" key="2">
    <source>
        <dbReference type="Proteomes" id="UP000001515"/>
    </source>
</evidence>
<dbReference type="KEGG" id="vg:8303327"/>
<sequence>MNKVDILSRVYKMKTALYNGQHHDKSGEWHDGAHEALNKVLDALNEYSS</sequence>
<gene>
    <name evidence="1" type="ORF">SRSM4_104</name>
</gene>
<dbReference type="RefSeq" id="YP_003097338.1">
    <property type="nucleotide sequence ID" value="NC_013085.1"/>
</dbReference>
<dbReference type="GeneID" id="8303327"/>
<name>C7BV72_9CAUD</name>
<protein>
    <submittedName>
        <fullName evidence="1">Hypothetical cyanophage protein</fullName>
    </submittedName>
</protein>
<accession>C7BV72</accession>